<keyword evidence="6" id="KW-0408">Iron</keyword>
<dbReference type="RefSeq" id="WP_413257980.1">
    <property type="nucleotide sequence ID" value="NZ_JBHFNS010000058.1"/>
</dbReference>
<dbReference type="InterPro" id="IPR058240">
    <property type="entry name" value="rSAM_sf"/>
</dbReference>
<evidence type="ECO:0000256" key="5">
    <source>
        <dbReference type="ARBA" id="ARBA00022723"/>
    </source>
</evidence>
<evidence type="ECO:0000256" key="2">
    <source>
        <dbReference type="ARBA" id="ARBA00022603"/>
    </source>
</evidence>
<dbReference type="PANTHER" id="PTHR43409">
    <property type="entry name" value="ANAEROBIC MAGNESIUM-PROTOPORPHYRIN IX MONOMETHYL ESTER CYCLASE-RELATED"/>
    <property type="match status" value="1"/>
</dbReference>
<evidence type="ECO:0000256" key="1">
    <source>
        <dbReference type="ARBA" id="ARBA00001966"/>
    </source>
</evidence>
<dbReference type="SFLD" id="SFLDS00029">
    <property type="entry name" value="Radical_SAM"/>
    <property type="match status" value="1"/>
</dbReference>
<dbReference type="PROSITE" id="PS51918">
    <property type="entry name" value="RADICAL_SAM"/>
    <property type="match status" value="1"/>
</dbReference>
<dbReference type="SMART" id="SM00729">
    <property type="entry name" value="Elp3"/>
    <property type="match status" value="1"/>
</dbReference>
<comment type="caution">
    <text evidence="10">The sequence shown here is derived from an EMBL/GenBank/DDBJ whole genome shotgun (WGS) entry which is preliminary data.</text>
</comment>
<evidence type="ECO:0000259" key="8">
    <source>
        <dbReference type="PROSITE" id="PS51332"/>
    </source>
</evidence>
<evidence type="ECO:0000313" key="11">
    <source>
        <dbReference type="Proteomes" id="UP001576776"/>
    </source>
</evidence>
<comment type="cofactor">
    <cofactor evidence="1">
        <name>[4Fe-4S] cluster</name>
        <dbReference type="ChEBI" id="CHEBI:49883"/>
    </cofactor>
</comment>
<dbReference type="InterPro" id="IPR006158">
    <property type="entry name" value="Cobalamin-bd"/>
</dbReference>
<keyword evidence="11" id="KW-1185">Reference proteome</keyword>
<keyword evidence="3" id="KW-0808">Transferase</keyword>
<dbReference type="InterPro" id="IPR006638">
    <property type="entry name" value="Elp3/MiaA/NifB-like_rSAM"/>
</dbReference>
<keyword evidence="7" id="KW-0411">Iron-sulfur</keyword>
<dbReference type="PANTHER" id="PTHR43409:SF7">
    <property type="entry name" value="BLL1977 PROTEIN"/>
    <property type="match status" value="1"/>
</dbReference>
<evidence type="ECO:0000256" key="6">
    <source>
        <dbReference type="ARBA" id="ARBA00023004"/>
    </source>
</evidence>
<dbReference type="PROSITE" id="PS51332">
    <property type="entry name" value="B12_BINDING"/>
    <property type="match status" value="1"/>
</dbReference>
<proteinExistence type="predicted"/>
<dbReference type="SFLD" id="SFLDG01123">
    <property type="entry name" value="methyltransferase_(Class_B)"/>
    <property type="match status" value="1"/>
</dbReference>
<organism evidence="10 11">
    <name type="scientific">Floridaenema fluviatile BLCC-F154</name>
    <dbReference type="NCBI Taxonomy" id="3153640"/>
    <lineage>
        <taxon>Bacteria</taxon>
        <taxon>Bacillati</taxon>
        <taxon>Cyanobacteriota</taxon>
        <taxon>Cyanophyceae</taxon>
        <taxon>Oscillatoriophycideae</taxon>
        <taxon>Aerosakkonematales</taxon>
        <taxon>Aerosakkonemataceae</taxon>
        <taxon>Floridanema</taxon>
        <taxon>Floridanema fluviatile</taxon>
    </lineage>
</organism>
<dbReference type="Gene3D" id="3.80.30.20">
    <property type="entry name" value="tm_1862 like domain"/>
    <property type="match status" value="1"/>
</dbReference>
<dbReference type="Gene3D" id="3.40.50.280">
    <property type="entry name" value="Cobalamin-binding domain"/>
    <property type="match status" value="1"/>
</dbReference>
<evidence type="ECO:0000313" key="10">
    <source>
        <dbReference type="EMBL" id="MFB2936485.1"/>
    </source>
</evidence>
<dbReference type="InterPro" id="IPR023404">
    <property type="entry name" value="rSAM_horseshoe"/>
</dbReference>
<feature type="domain" description="B12-binding" evidence="8">
    <location>
        <begin position="20"/>
        <end position="159"/>
    </location>
</feature>
<feature type="domain" description="Radical SAM core" evidence="9">
    <location>
        <begin position="213"/>
        <end position="453"/>
    </location>
</feature>
<evidence type="ECO:0000256" key="4">
    <source>
        <dbReference type="ARBA" id="ARBA00022691"/>
    </source>
</evidence>
<dbReference type="SUPFAM" id="SSF102114">
    <property type="entry name" value="Radical SAM enzymes"/>
    <property type="match status" value="1"/>
</dbReference>
<dbReference type="Pfam" id="PF02310">
    <property type="entry name" value="B12-binding"/>
    <property type="match status" value="1"/>
</dbReference>
<sequence>MANKKELDLVLINPGNRTQIYQSLGSTVSAIEPPVWAGLMATFVRNKGFSVAIIDATADELTPSQTAERVAELNPVLTAVVVYGQQPSASTQVMAGASAVCTAIKQDYPEQKVILVGGHVASLPERSLREEDADFIAGGEGLYTMLELIQALKSDQPDFSKVRGLWYLDGKEAKTNPAAPLLMNVAEEMPGIAWDLLPMHKYRAHNWHCFGDLQRQPYASIYTSLGCPFHCSFCCIQAPFKSGESELGYKSFTNSYRLWSPQAVIKEIDTLVNKYGVRNIKIADEMFVLNPKHVLGICDLIIERGYKLNIWAYARVDTVREDMLDKLKRAGVNWLAFGIEAASDRVRNDVQKGIDQNDVYKTLDKVRAAGINIIGNYIFGLPEDDLETMQATLDLALELNCEFANFYSAMAYPGSQLYDMAIKEGWSLPKTWSGYSQHSVDTLPLPTKYLSASEVLRFRDRAFQIYFNSPKYLEMITQKFGVETAEHIRQTTSHKLERAYA</sequence>
<evidence type="ECO:0000259" key="9">
    <source>
        <dbReference type="PROSITE" id="PS51918"/>
    </source>
</evidence>
<gene>
    <name evidence="10" type="ORF">ACE1B6_14640</name>
</gene>
<keyword evidence="2" id="KW-0489">Methyltransferase</keyword>
<dbReference type="SFLD" id="SFLDG01082">
    <property type="entry name" value="B12-binding_domain_containing"/>
    <property type="match status" value="1"/>
</dbReference>
<evidence type="ECO:0000256" key="7">
    <source>
        <dbReference type="ARBA" id="ARBA00023014"/>
    </source>
</evidence>
<dbReference type="EMBL" id="JBHFNS010000058">
    <property type="protein sequence ID" value="MFB2936485.1"/>
    <property type="molecule type" value="Genomic_DNA"/>
</dbReference>
<evidence type="ECO:0000256" key="3">
    <source>
        <dbReference type="ARBA" id="ARBA00022679"/>
    </source>
</evidence>
<dbReference type="CDD" id="cd01335">
    <property type="entry name" value="Radical_SAM"/>
    <property type="match status" value="1"/>
</dbReference>
<protein>
    <submittedName>
        <fullName evidence="10">Radical SAM protein</fullName>
    </submittedName>
</protein>
<keyword evidence="4" id="KW-0949">S-adenosyl-L-methionine</keyword>
<dbReference type="Proteomes" id="UP001576776">
    <property type="component" value="Unassembled WGS sequence"/>
</dbReference>
<dbReference type="Pfam" id="PF04055">
    <property type="entry name" value="Radical_SAM"/>
    <property type="match status" value="1"/>
</dbReference>
<dbReference type="InterPro" id="IPR051198">
    <property type="entry name" value="BchE-like"/>
</dbReference>
<dbReference type="InterPro" id="IPR034466">
    <property type="entry name" value="Methyltransferase_Class_B"/>
</dbReference>
<accession>A0ABV4YCC6</accession>
<dbReference type="InterPro" id="IPR007197">
    <property type="entry name" value="rSAM"/>
</dbReference>
<keyword evidence="5" id="KW-0479">Metal-binding</keyword>
<reference evidence="10 11" key="1">
    <citation type="submission" date="2024-09" db="EMBL/GenBank/DDBJ databases">
        <title>Floridaenema gen nov. (Aerosakkonemataceae, Aerosakkonematales ord. nov., Cyanobacteria) from benthic tropical and subtropical fresh waters, with the description of four new species.</title>
        <authorList>
            <person name="Moretto J.A."/>
            <person name="Berthold D.E."/>
            <person name="Lefler F.W."/>
            <person name="Huang I.-S."/>
            <person name="Laughinghouse H. IV."/>
        </authorList>
    </citation>
    <scope>NUCLEOTIDE SEQUENCE [LARGE SCALE GENOMIC DNA]</scope>
    <source>
        <strain evidence="10 11">BLCC-F154</strain>
    </source>
</reference>
<name>A0ABV4YCC6_9CYAN</name>